<sequence>MALGKWIGSALGWILSGGNVLGAIAGYCIGSLLSEATSTAERENGFNGNGNTFRNDYSDTQFNQRPFEEDRNSFLFSMLVLSSYIIKADGKIMHSEMNCVRNFLRNNFGEQAVRQGEDILLKLFEMQKQQGATTFKETIRKSCVEISFHMNIGQRLQLLDYLIIIAKVDGNVSPEEVYALKEVATYLGLSAQDVDSMLNMEASSNQQIGLDEAYKILGISPNATNDEVKAAYRKMALKHHPDRVSSLGDDVREAAEKKFQEINNAKERIYKARGL</sequence>
<proteinExistence type="predicted"/>
<dbReference type="PRINTS" id="PR00625">
    <property type="entry name" value="JDOMAIN"/>
</dbReference>
<dbReference type="OrthoDB" id="9779622at2"/>
<dbReference type="Pfam" id="PF00226">
    <property type="entry name" value="DnaJ"/>
    <property type="match status" value="1"/>
</dbReference>
<evidence type="ECO:0000259" key="1">
    <source>
        <dbReference type="PROSITE" id="PS50076"/>
    </source>
</evidence>
<dbReference type="InterPro" id="IPR029024">
    <property type="entry name" value="TerB-like"/>
</dbReference>
<dbReference type="Gene3D" id="1.10.3680.10">
    <property type="entry name" value="TerB-like"/>
    <property type="match status" value="1"/>
</dbReference>
<accession>A0A379EZG8</accession>
<dbReference type="InterPro" id="IPR050817">
    <property type="entry name" value="DjlA_DnaK_co-chaperone"/>
</dbReference>
<dbReference type="SUPFAM" id="SSF46565">
    <property type="entry name" value="Chaperone J-domain"/>
    <property type="match status" value="1"/>
</dbReference>
<dbReference type="InterPro" id="IPR001623">
    <property type="entry name" value="DnaJ_domain"/>
</dbReference>
<dbReference type="InterPro" id="IPR007791">
    <property type="entry name" value="DjlA_N"/>
</dbReference>
<organism evidence="2 3">
    <name type="scientific">Prevotella pallens</name>
    <dbReference type="NCBI Taxonomy" id="60133"/>
    <lineage>
        <taxon>Bacteria</taxon>
        <taxon>Pseudomonadati</taxon>
        <taxon>Bacteroidota</taxon>
        <taxon>Bacteroidia</taxon>
        <taxon>Bacteroidales</taxon>
        <taxon>Prevotellaceae</taxon>
        <taxon>Prevotella</taxon>
    </lineage>
</organism>
<dbReference type="RefSeq" id="WP_115082986.1">
    <property type="nucleotide sequence ID" value="NZ_UGTP01000001.1"/>
</dbReference>
<name>A0A379EZG8_9BACT</name>
<protein>
    <submittedName>
        <fullName evidence="2">DnaJ-like protein DjlA</fullName>
    </submittedName>
</protein>
<dbReference type="SUPFAM" id="SSF158682">
    <property type="entry name" value="TerB-like"/>
    <property type="match status" value="1"/>
</dbReference>
<dbReference type="AlphaFoldDB" id="A0A379EZG8"/>
<dbReference type="PANTHER" id="PTHR24074">
    <property type="entry name" value="CO-CHAPERONE PROTEIN DJLA"/>
    <property type="match status" value="1"/>
</dbReference>
<dbReference type="GeneID" id="78570367"/>
<gene>
    <name evidence="2" type="primary">djlA</name>
    <name evidence="2" type="ORF">NCTC13043_00646</name>
</gene>
<reference evidence="2 3" key="1">
    <citation type="submission" date="2018-06" db="EMBL/GenBank/DDBJ databases">
        <authorList>
            <consortium name="Pathogen Informatics"/>
            <person name="Doyle S."/>
        </authorList>
    </citation>
    <scope>NUCLEOTIDE SEQUENCE [LARGE SCALE GENOMIC DNA]</scope>
    <source>
        <strain evidence="2 3">NCTC13043</strain>
    </source>
</reference>
<dbReference type="InterPro" id="IPR036869">
    <property type="entry name" value="J_dom_sf"/>
</dbReference>
<dbReference type="Gene3D" id="1.10.287.110">
    <property type="entry name" value="DnaJ domain"/>
    <property type="match status" value="1"/>
</dbReference>
<dbReference type="SMART" id="SM00271">
    <property type="entry name" value="DnaJ"/>
    <property type="match status" value="1"/>
</dbReference>
<dbReference type="Pfam" id="PF05099">
    <property type="entry name" value="TerB"/>
    <property type="match status" value="1"/>
</dbReference>
<evidence type="ECO:0000313" key="3">
    <source>
        <dbReference type="Proteomes" id="UP000254235"/>
    </source>
</evidence>
<dbReference type="PROSITE" id="PS50076">
    <property type="entry name" value="DNAJ_2"/>
    <property type="match status" value="1"/>
</dbReference>
<dbReference type="Proteomes" id="UP000254235">
    <property type="component" value="Unassembled WGS sequence"/>
</dbReference>
<evidence type="ECO:0000313" key="2">
    <source>
        <dbReference type="EMBL" id="SUC11786.1"/>
    </source>
</evidence>
<feature type="domain" description="J" evidence="1">
    <location>
        <begin position="212"/>
        <end position="274"/>
    </location>
</feature>
<dbReference type="EMBL" id="UGTP01000001">
    <property type="protein sequence ID" value="SUC11786.1"/>
    <property type="molecule type" value="Genomic_DNA"/>
</dbReference>
<dbReference type="CDD" id="cd06257">
    <property type="entry name" value="DnaJ"/>
    <property type="match status" value="1"/>
</dbReference>